<dbReference type="EMBL" id="JABWDY010035109">
    <property type="protein sequence ID" value="KAF5182198.1"/>
    <property type="molecule type" value="Genomic_DNA"/>
</dbReference>
<sequence length="129" mass="15140">KEGSMENLCHSLIPLAILWEIWKARCSKKFEDSQSQGTNQKKATPQQITYQKWESGRKQREQSTSTQIQDLNSYLWETELKSQISDMQDKQSLKDIIQWRNPGLTQTESHWNQKENIASLAEQLPYSPR</sequence>
<name>A0A7J6VC46_THATH</name>
<proteinExistence type="predicted"/>
<evidence type="ECO:0000256" key="1">
    <source>
        <dbReference type="SAM" id="MobiDB-lite"/>
    </source>
</evidence>
<organism evidence="2 3">
    <name type="scientific">Thalictrum thalictroides</name>
    <name type="common">Rue-anemone</name>
    <name type="synonym">Anemone thalictroides</name>
    <dbReference type="NCBI Taxonomy" id="46969"/>
    <lineage>
        <taxon>Eukaryota</taxon>
        <taxon>Viridiplantae</taxon>
        <taxon>Streptophyta</taxon>
        <taxon>Embryophyta</taxon>
        <taxon>Tracheophyta</taxon>
        <taxon>Spermatophyta</taxon>
        <taxon>Magnoliopsida</taxon>
        <taxon>Ranunculales</taxon>
        <taxon>Ranunculaceae</taxon>
        <taxon>Thalictroideae</taxon>
        <taxon>Thalictrum</taxon>
    </lineage>
</organism>
<dbReference type="AlphaFoldDB" id="A0A7J6VC46"/>
<feature type="non-terminal residue" evidence="2">
    <location>
        <position position="1"/>
    </location>
</feature>
<evidence type="ECO:0000313" key="3">
    <source>
        <dbReference type="Proteomes" id="UP000554482"/>
    </source>
</evidence>
<keyword evidence="3" id="KW-1185">Reference proteome</keyword>
<accession>A0A7J6VC46</accession>
<reference evidence="2 3" key="1">
    <citation type="submission" date="2020-06" db="EMBL/GenBank/DDBJ databases">
        <title>Transcriptomic and genomic resources for Thalictrum thalictroides and T. hernandezii: Facilitating candidate gene discovery in an emerging model plant lineage.</title>
        <authorList>
            <person name="Arias T."/>
            <person name="Riano-Pachon D.M."/>
            <person name="Di Stilio V.S."/>
        </authorList>
    </citation>
    <scope>NUCLEOTIDE SEQUENCE [LARGE SCALE GENOMIC DNA]</scope>
    <source>
        <strain evidence="3">cv. WT478/WT964</strain>
        <tissue evidence="2">Leaves</tissue>
    </source>
</reference>
<feature type="compositionally biased region" description="Polar residues" evidence="1">
    <location>
        <begin position="33"/>
        <end position="52"/>
    </location>
</feature>
<protein>
    <submittedName>
        <fullName evidence="2">Uncharacterized protein</fullName>
    </submittedName>
</protein>
<dbReference type="Proteomes" id="UP000554482">
    <property type="component" value="Unassembled WGS sequence"/>
</dbReference>
<evidence type="ECO:0000313" key="2">
    <source>
        <dbReference type="EMBL" id="KAF5182198.1"/>
    </source>
</evidence>
<comment type="caution">
    <text evidence="2">The sequence shown here is derived from an EMBL/GenBank/DDBJ whole genome shotgun (WGS) entry which is preliminary data.</text>
</comment>
<feature type="region of interest" description="Disordered" evidence="1">
    <location>
        <begin position="32"/>
        <end position="66"/>
    </location>
</feature>
<gene>
    <name evidence="2" type="ORF">FRX31_028215</name>
</gene>